<evidence type="ECO:0000256" key="3">
    <source>
        <dbReference type="ARBA" id="ARBA00022692"/>
    </source>
</evidence>
<dbReference type="InterPro" id="IPR050833">
    <property type="entry name" value="Poly_Biosynth_Transport"/>
</dbReference>
<reference evidence="7" key="2">
    <citation type="submission" date="2021-04" db="EMBL/GenBank/DDBJ databases">
        <title>Isolation and genomic analysis of the ibuprofen-degrading bacterium Sphingomonas strain MPO218.</title>
        <authorList>
            <person name="Aulestia M."/>
            <person name="Flores A."/>
            <person name="Mangas E.L."/>
            <person name="Perez-Pulido A.J."/>
            <person name="Santero E."/>
            <person name="Camacho E.M."/>
        </authorList>
    </citation>
    <scope>NUCLEOTIDE SEQUENCE</scope>
    <source>
        <strain evidence="7">MPO218</strain>
    </source>
</reference>
<keyword evidence="3 6" id="KW-0812">Transmembrane</keyword>
<evidence type="ECO:0000256" key="1">
    <source>
        <dbReference type="ARBA" id="ARBA00004651"/>
    </source>
</evidence>
<keyword evidence="2" id="KW-1003">Cell membrane</keyword>
<feature type="transmembrane region" description="Helical" evidence="6">
    <location>
        <begin position="323"/>
        <end position="347"/>
    </location>
</feature>
<feature type="transmembrane region" description="Helical" evidence="6">
    <location>
        <begin position="262"/>
        <end position="279"/>
    </location>
</feature>
<dbReference type="PANTHER" id="PTHR30250">
    <property type="entry name" value="PST FAMILY PREDICTED COLANIC ACID TRANSPORTER"/>
    <property type="match status" value="1"/>
</dbReference>
<keyword evidence="5 6" id="KW-0472">Membrane</keyword>
<gene>
    <name evidence="7" type="ORF">HRJ34_20825</name>
</gene>
<dbReference type="EMBL" id="CP059319">
    <property type="protein sequence ID" value="QTH20744.1"/>
    <property type="molecule type" value="Genomic_DNA"/>
</dbReference>
<evidence type="ECO:0000313" key="8">
    <source>
        <dbReference type="Proteomes" id="UP000664914"/>
    </source>
</evidence>
<keyword evidence="4 6" id="KW-1133">Transmembrane helix</keyword>
<reference evidence="7" key="1">
    <citation type="submission" date="2020-07" db="EMBL/GenBank/DDBJ databases">
        <authorList>
            <person name="Camacho E."/>
        </authorList>
    </citation>
    <scope>NUCLEOTIDE SEQUENCE</scope>
    <source>
        <strain evidence="7">MPO218</strain>
    </source>
</reference>
<accession>A0A975HEF1</accession>
<dbReference type="GO" id="GO:0005886">
    <property type="term" value="C:plasma membrane"/>
    <property type="evidence" value="ECO:0007669"/>
    <property type="project" value="UniProtKB-SubCell"/>
</dbReference>
<feature type="transmembrane region" description="Helical" evidence="6">
    <location>
        <begin position="411"/>
        <end position="429"/>
    </location>
</feature>
<evidence type="ECO:0000256" key="4">
    <source>
        <dbReference type="ARBA" id="ARBA00022989"/>
    </source>
</evidence>
<feature type="transmembrane region" description="Helical" evidence="6">
    <location>
        <begin position="105"/>
        <end position="128"/>
    </location>
</feature>
<proteinExistence type="predicted"/>
<sequence>MTASPSASLPAHQGGAVFARMGRNLAWLLGGRGFQAVASLLYLGLAARTLGPARFGEFTLVLAYGQAIANVAQFQSWQTVIRYGTIHIAAGARDRLGRLLGLTTLFDGGGAILGAIVAAAGVALAAGWLGWDAAERGRAAWFGVALLLSIGATPTGMLRLVDRFDLTTWCQAVGPLVRLAASIAAWATDGGIGLFLAGWAAAALLQHGATWFAALTRTGLPVAIGWRRAGRAVRENEGIWRFALTTNAAGTVGLLGEQLATLAVGGAAGAIAAGGFRIASKVARALAKPIQIAARVLYPELARLHASADHATLDHVMARVSRYAIGLSLAVVVVALAGGGLLIGLIAGPGYGFARDMLVVMAIGVAIDLSGFAFEPLLVAHGRAGTVLAIRVAGTLLLGLLIALLLPTLGAMAAAVATVAASLAMRVALGRAAAVQ</sequence>
<evidence type="ECO:0000313" key="7">
    <source>
        <dbReference type="EMBL" id="QTH20744.1"/>
    </source>
</evidence>
<name>A0A975HEF1_9SPHN</name>
<organism evidence="7 8">
    <name type="scientific">Rhizorhabdus wittichii</name>
    <dbReference type="NCBI Taxonomy" id="160791"/>
    <lineage>
        <taxon>Bacteria</taxon>
        <taxon>Pseudomonadati</taxon>
        <taxon>Pseudomonadota</taxon>
        <taxon>Alphaproteobacteria</taxon>
        <taxon>Sphingomonadales</taxon>
        <taxon>Sphingomonadaceae</taxon>
        <taxon>Rhizorhabdus</taxon>
    </lineage>
</organism>
<evidence type="ECO:0000256" key="6">
    <source>
        <dbReference type="SAM" id="Phobius"/>
    </source>
</evidence>
<protein>
    <submittedName>
        <fullName evidence="7">Oligosaccharide flippase family protein</fullName>
    </submittedName>
</protein>
<feature type="transmembrane region" description="Helical" evidence="6">
    <location>
        <begin position="179"/>
        <end position="202"/>
    </location>
</feature>
<dbReference type="Proteomes" id="UP000664914">
    <property type="component" value="Chromosome"/>
</dbReference>
<evidence type="ECO:0000256" key="5">
    <source>
        <dbReference type="ARBA" id="ARBA00023136"/>
    </source>
</evidence>
<evidence type="ECO:0000256" key="2">
    <source>
        <dbReference type="ARBA" id="ARBA00022475"/>
    </source>
</evidence>
<dbReference type="RefSeq" id="WP_208632286.1">
    <property type="nucleotide sequence ID" value="NZ_CP059319.1"/>
</dbReference>
<feature type="transmembrane region" description="Helical" evidence="6">
    <location>
        <begin position="386"/>
        <end position="405"/>
    </location>
</feature>
<feature type="transmembrane region" description="Helical" evidence="6">
    <location>
        <begin position="25"/>
        <end position="45"/>
    </location>
</feature>
<dbReference type="PANTHER" id="PTHR30250:SF31">
    <property type="entry name" value="INNER MEMBRANE PROTEIN YGHQ"/>
    <property type="match status" value="1"/>
</dbReference>
<feature type="transmembrane region" description="Helical" evidence="6">
    <location>
        <begin position="140"/>
        <end position="158"/>
    </location>
</feature>
<feature type="transmembrane region" description="Helical" evidence="6">
    <location>
        <begin position="353"/>
        <end position="374"/>
    </location>
</feature>
<comment type="subcellular location">
    <subcellularLocation>
        <location evidence="1">Cell membrane</location>
        <topology evidence="1">Multi-pass membrane protein</topology>
    </subcellularLocation>
</comment>
<dbReference type="AlphaFoldDB" id="A0A975HEF1"/>